<organism evidence="2 3">
    <name type="scientific">Jannaschia ovalis</name>
    <dbReference type="NCBI Taxonomy" id="3038773"/>
    <lineage>
        <taxon>Bacteria</taxon>
        <taxon>Pseudomonadati</taxon>
        <taxon>Pseudomonadota</taxon>
        <taxon>Alphaproteobacteria</taxon>
        <taxon>Rhodobacterales</taxon>
        <taxon>Roseobacteraceae</taxon>
        <taxon>Jannaschia</taxon>
    </lineage>
</organism>
<proteinExistence type="predicted"/>
<dbReference type="InterPro" id="IPR011707">
    <property type="entry name" value="Cu-oxidase-like_N"/>
</dbReference>
<evidence type="ECO:0000259" key="1">
    <source>
        <dbReference type="Pfam" id="PF07732"/>
    </source>
</evidence>
<dbReference type="InterPro" id="IPR008972">
    <property type="entry name" value="Cupredoxin"/>
</dbReference>
<feature type="domain" description="Plastocyanin-like" evidence="1">
    <location>
        <begin position="1"/>
        <end position="30"/>
    </location>
</feature>
<sequence>MDGVAGLTQAAVEPGGDFLYDFPLPDAGTYRATVSKATGLQSAITAKISKAGFRRLSVRGSWGTLKFVYSLFDQSVLSAE</sequence>
<protein>
    <submittedName>
        <fullName evidence="2">Multicopper oxidase domain-containing protein</fullName>
    </submittedName>
</protein>
<accession>A0ABY8LEM1</accession>
<dbReference type="Gene3D" id="2.60.40.420">
    <property type="entry name" value="Cupredoxins - blue copper proteins"/>
    <property type="match status" value="1"/>
</dbReference>
<dbReference type="EMBL" id="CP122537">
    <property type="protein sequence ID" value="WGH78613.1"/>
    <property type="molecule type" value="Genomic_DNA"/>
</dbReference>
<evidence type="ECO:0000313" key="2">
    <source>
        <dbReference type="EMBL" id="WGH78613.1"/>
    </source>
</evidence>
<keyword evidence="3" id="KW-1185">Reference proteome</keyword>
<name>A0ABY8LEM1_9RHOB</name>
<evidence type="ECO:0000313" key="3">
    <source>
        <dbReference type="Proteomes" id="UP001243420"/>
    </source>
</evidence>
<dbReference type="Pfam" id="PF07732">
    <property type="entry name" value="Cu-oxidase_3"/>
    <property type="match status" value="1"/>
</dbReference>
<dbReference type="Proteomes" id="UP001243420">
    <property type="component" value="Chromosome"/>
</dbReference>
<gene>
    <name evidence="2" type="ORF">P8627_16615</name>
</gene>
<reference evidence="2 3" key="1">
    <citation type="submission" date="2023-04" db="EMBL/GenBank/DDBJ databases">
        <title>Jannaschia ovalis sp. nov., a marine bacterium isolated from sea tidal flat.</title>
        <authorList>
            <person name="Kwon D.Y."/>
            <person name="Kim J.-J."/>
        </authorList>
    </citation>
    <scope>NUCLEOTIDE SEQUENCE [LARGE SCALE GENOMIC DNA]</scope>
    <source>
        <strain evidence="2 3">GRR-S6-38</strain>
    </source>
</reference>
<dbReference type="RefSeq" id="WP_279965364.1">
    <property type="nucleotide sequence ID" value="NZ_CP122537.1"/>
</dbReference>